<dbReference type="InterPro" id="IPR051783">
    <property type="entry name" value="NAD(P)-dependent_oxidoreduct"/>
</dbReference>
<keyword evidence="2" id="KW-1185">Reference proteome</keyword>
<dbReference type="RefSeq" id="WP_090701469.1">
    <property type="nucleotide sequence ID" value="NZ_FNHH01000005.1"/>
</dbReference>
<name>A0A1G9Q636_9SPHI</name>
<dbReference type="SUPFAM" id="SSF51735">
    <property type="entry name" value="NAD(P)-binding Rossmann-fold domains"/>
    <property type="match status" value="1"/>
</dbReference>
<gene>
    <name evidence="1" type="ORF">SAMN05421813_105116</name>
</gene>
<accession>A0A1G9Q636</accession>
<dbReference type="PANTHER" id="PTHR48079:SF6">
    <property type="entry name" value="NAD(P)-BINDING DOMAIN-CONTAINING PROTEIN-RELATED"/>
    <property type="match status" value="1"/>
</dbReference>
<protein>
    <submittedName>
        <fullName evidence="1">Nucleoside-diphosphate-sugar epimerase</fullName>
    </submittedName>
</protein>
<reference evidence="2" key="1">
    <citation type="submission" date="2016-10" db="EMBL/GenBank/DDBJ databases">
        <authorList>
            <person name="Varghese N."/>
            <person name="Submissions S."/>
        </authorList>
    </citation>
    <scope>NUCLEOTIDE SEQUENCE [LARGE SCALE GENOMIC DNA]</scope>
    <source>
        <strain evidence="2">DSM 24536</strain>
    </source>
</reference>
<dbReference type="CDD" id="cd05266">
    <property type="entry name" value="SDR_a4"/>
    <property type="match status" value="1"/>
</dbReference>
<dbReference type="InterPro" id="IPR036291">
    <property type="entry name" value="NAD(P)-bd_dom_sf"/>
</dbReference>
<evidence type="ECO:0000313" key="2">
    <source>
        <dbReference type="Proteomes" id="UP000199226"/>
    </source>
</evidence>
<dbReference type="Gene3D" id="3.40.50.720">
    <property type="entry name" value="NAD(P)-binding Rossmann-like Domain"/>
    <property type="match status" value="1"/>
</dbReference>
<dbReference type="GO" id="GO:0005737">
    <property type="term" value="C:cytoplasm"/>
    <property type="evidence" value="ECO:0007669"/>
    <property type="project" value="TreeGrafter"/>
</dbReference>
<evidence type="ECO:0000313" key="1">
    <source>
        <dbReference type="EMBL" id="SDM05795.1"/>
    </source>
</evidence>
<dbReference type="STRING" id="990371.SAMN05421813_105116"/>
<sequence length="275" mass="30457">MENKGTISLLGCGWLGFPLALNLISRGFKVKGSTTSPDKLAIFKESGIDPYLVQFDTVSNNPDLHDFLDADILIVSVPPGRGSIDGMANYRKMAETIKDQLVNSRVSRLIFISSTSVYPDSNSILTEFSSIDPETESGIVLAETEALLSSLNMKVILLRLSGLIGPKRMPGRFFAGKTNIPNGLAPVNMIHQDDVISLINCLIDFETAEGVYIGCSPSHPSKEEFYTLAASSEQLNPPTFISEKLRWKLISSERTNRELNFTYKYPSLMDWLRKI</sequence>
<dbReference type="EMBL" id="FNHH01000005">
    <property type="protein sequence ID" value="SDM05795.1"/>
    <property type="molecule type" value="Genomic_DNA"/>
</dbReference>
<dbReference type="AlphaFoldDB" id="A0A1G9Q636"/>
<dbReference type="PANTHER" id="PTHR48079">
    <property type="entry name" value="PROTEIN YEEZ"/>
    <property type="match status" value="1"/>
</dbReference>
<dbReference type="Proteomes" id="UP000199226">
    <property type="component" value="Unassembled WGS sequence"/>
</dbReference>
<proteinExistence type="predicted"/>
<dbReference type="OrthoDB" id="751203at2"/>
<organism evidence="1 2">
    <name type="scientific">Daejeonella rubra</name>
    <dbReference type="NCBI Taxonomy" id="990371"/>
    <lineage>
        <taxon>Bacteria</taxon>
        <taxon>Pseudomonadati</taxon>
        <taxon>Bacteroidota</taxon>
        <taxon>Sphingobacteriia</taxon>
        <taxon>Sphingobacteriales</taxon>
        <taxon>Sphingobacteriaceae</taxon>
        <taxon>Daejeonella</taxon>
    </lineage>
</organism>
<dbReference type="GO" id="GO:0004029">
    <property type="term" value="F:aldehyde dehydrogenase (NAD+) activity"/>
    <property type="evidence" value="ECO:0007669"/>
    <property type="project" value="TreeGrafter"/>
</dbReference>